<comment type="similarity">
    <text evidence="1">Belongs to the eukaryotic ATPase epsilon family.</text>
</comment>
<dbReference type="GO" id="GO:0005743">
    <property type="term" value="C:mitochondrial inner membrane"/>
    <property type="evidence" value="ECO:0007669"/>
    <property type="project" value="InterPro"/>
</dbReference>
<dbReference type="AlphaFoldDB" id="A0A0D3BJY7"/>
<protein>
    <submittedName>
        <fullName evidence="3">Uncharacterized protein</fullName>
    </submittedName>
</protein>
<keyword evidence="2" id="KW-0812">Transmembrane</keyword>
<dbReference type="Pfam" id="PF04627">
    <property type="entry name" value="ATP-synt_Eps"/>
    <property type="match status" value="1"/>
</dbReference>
<dbReference type="GO" id="GO:0046933">
    <property type="term" value="F:proton-transporting ATP synthase activity, rotational mechanism"/>
    <property type="evidence" value="ECO:0007669"/>
    <property type="project" value="InterPro"/>
</dbReference>
<dbReference type="Proteomes" id="UP000032141">
    <property type="component" value="Chromosome C3"/>
</dbReference>
<keyword evidence="2" id="KW-0472">Membrane</keyword>
<evidence type="ECO:0000313" key="3">
    <source>
        <dbReference type="EnsemblPlants" id="Bo3g153910.1"/>
    </source>
</evidence>
<feature type="transmembrane region" description="Helical" evidence="2">
    <location>
        <begin position="122"/>
        <end position="144"/>
    </location>
</feature>
<dbReference type="eggNOG" id="KOG1441">
    <property type="taxonomic scope" value="Eukaryota"/>
</dbReference>
<feature type="transmembrane region" description="Helical" evidence="2">
    <location>
        <begin position="164"/>
        <end position="181"/>
    </location>
</feature>
<dbReference type="EnsemblPlants" id="Bo3g153910.1">
    <property type="protein sequence ID" value="Bo3g153910.1"/>
    <property type="gene ID" value="Bo3g153910"/>
</dbReference>
<dbReference type="CDD" id="cd12153">
    <property type="entry name" value="F1-ATPase_epsilon"/>
    <property type="match status" value="1"/>
</dbReference>
<dbReference type="eggNOG" id="KOG1075">
    <property type="taxonomic scope" value="Eukaryota"/>
</dbReference>
<sequence length="237" mass="27413">MASTAAAVPFWRAVGMTYITYSNICANRVRNCLKEPFKAESMSSEKGEPGFHWFGFIMCISATAARAFKSVLQGILLSSECMKPTNLAQLNIDRKLHRAVLADLINDLVTVNHEPEESRDHLFLACLYTYGLWLQVIGSLLRTAHRPDWAEILARILGSAHDRLTYILLSLAFQVTIYYIWRDRNERRHMQKTRPAHQLAKLIDKTIRQHIISTRYYEKRRLEGLLQRWFGAYIGQL</sequence>
<dbReference type="GO" id="GO:0045259">
    <property type="term" value="C:proton-transporting ATP synthase complex"/>
    <property type="evidence" value="ECO:0007669"/>
    <property type="project" value="InterPro"/>
</dbReference>
<reference evidence="3" key="2">
    <citation type="submission" date="2015-03" db="UniProtKB">
        <authorList>
            <consortium name="EnsemblPlants"/>
        </authorList>
    </citation>
    <scope>IDENTIFICATION</scope>
</reference>
<evidence type="ECO:0000313" key="4">
    <source>
        <dbReference type="Proteomes" id="UP000032141"/>
    </source>
</evidence>
<dbReference type="eggNOG" id="KOG3495">
    <property type="taxonomic scope" value="Eukaryota"/>
</dbReference>
<evidence type="ECO:0000256" key="2">
    <source>
        <dbReference type="SAM" id="Phobius"/>
    </source>
</evidence>
<dbReference type="PANTHER" id="PTHR12448">
    <property type="entry name" value="ATP SYNTHASE EPSILON CHAIN, MITOCHONDRIAL"/>
    <property type="match status" value="1"/>
</dbReference>
<dbReference type="PANTHER" id="PTHR12448:SF6">
    <property type="entry name" value="ATP SYNTHASE SUBUNIT EPSILON, MITOCHONDRIAL"/>
    <property type="match status" value="1"/>
</dbReference>
<dbReference type="Gene3D" id="1.10.1620.20">
    <property type="entry name" value="ATP synthase, F1 complex, epsilon subunit superfamily, mitochondrial"/>
    <property type="match status" value="1"/>
</dbReference>
<name>A0A0D3BJY7_BRAOL</name>
<dbReference type="OMA" id="NHEPEES"/>
<organism evidence="3 4">
    <name type="scientific">Brassica oleracea var. oleracea</name>
    <dbReference type="NCBI Taxonomy" id="109376"/>
    <lineage>
        <taxon>Eukaryota</taxon>
        <taxon>Viridiplantae</taxon>
        <taxon>Streptophyta</taxon>
        <taxon>Embryophyta</taxon>
        <taxon>Tracheophyta</taxon>
        <taxon>Spermatophyta</taxon>
        <taxon>Magnoliopsida</taxon>
        <taxon>eudicotyledons</taxon>
        <taxon>Gunneridae</taxon>
        <taxon>Pentapetalae</taxon>
        <taxon>rosids</taxon>
        <taxon>malvids</taxon>
        <taxon>Brassicales</taxon>
        <taxon>Brassicaceae</taxon>
        <taxon>Brassiceae</taxon>
        <taxon>Brassica</taxon>
    </lineage>
</organism>
<dbReference type="SUPFAM" id="SSF48690">
    <property type="entry name" value="Epsilon subunit of mitochondrial F1F0-ATP synthase"/>
    <property type="match status" value="1"/>
</dbReference>
<proteinExistence type="inferred from homology"/>
<dbReference type="HOGENOM" id="CLU_1172102_0_0_1"/>
<dbReference type="InterPro" id="IPR006721">
    <property type="entry name" value="ATP_synth_F1_esu_mt"/>
</dbReference>
<accession>A0A0D3BJY7</accession>
<reference evidence="3 4" key="1">
    <citation type="journal article" date="2014" name="Genome Biol.">
        <title>Transcriptome and methylome profiling reveals relics of genome dominance in the mesopolyploid Brassica oleracea.</title>
        <authorList>
            <person name="Parkin I.A."/>
            <person name="Koh C."/>
            <person name="Tang H."/>
            <person name="Robinson S.J."/>
            <person name="Kagale S."/>
            <person name="Clarke W.E."/>
            <person name="Town C.D."/>
            <person name="Nixon J."/>
            <person name="Krishnakumar V."/>
            <person name="Bidwell S.L."/>
            <person name="Denoeud F."/>
            <person name="Belcram H."/>
            <person name="Links M.G."/>
            <person name="Just J."/>
            <person name="Clarke C."/>
            <person name="Bender T."/>
            <person name="Huebert T."/>
            <person name="Mason A.S."/>
            <person name="Pires J.C."/>
            <person name="Barker G."/>
            <person name="Moore J."/>
            <person name="Walley P.G."/>
            <person name="Manoli S."/>
            <person name="Batley J."/>
            <person name="Edwards D."/>
            <person name="Nelson M.N."/>
            <person name="Wang X."/>
            <person name="Paterson A.H."/>
            <person name="King G."/>
            <person name="Bancroft I."/>
            <person name="Chalhoub B."/>
            <person name="Sharpe A.G."/>
        </authorList>
    </citation>
    <scope>NUCLEOTIDE SEQUENCE</scope>
    <source>
        <strain evidence="3 4">cv. TO1000</strain>
    </source>
</reference>
<dbReference type="Gramene" id="Bo3g153910.1">
    <property type="protein sequence ID" value="Bo3g153910.1"/>
    <property type="gene ID" value="Bo3g153910"/>
</dbReference>
<dbReference type="GO" id="GO:0042776">
    <property type="term" value="P:proton motive force-driven mitochondrial ATP synthesis"/>
    <property type="evidence" value="ECO:0007669"/>
    <property type="project" value="TreeGrafter"/>
</dbReference>
<dbReference type="InterPro" id="IPR036742">
    <property type="entry name" value="ATP_synth_F1_esu_sf_mt"/>
</dbReference>
<keyword evidence="4" id="KW-1185">Reference proteome</keyword>
<evidence type="ECO:0000256" key="1">
    <source>
        <dbReference type="ARBA" id="ARBA00009502"/>
    </source>
</evidence>
<keyword evidence="2" id="KW-1133">Transmembrane helix</keyword>